<feature type="transmembrane region" description="Helical" evidence="1">
    <location>
        <begin position="44"/>
        <end position="65"/>
    </location>
</feature>
<feature type="transmembrane region" description="Helical" evidence="1">
    <location>
        <begin position="6"/>
        <end position="23"/>
    </location>
</feature>
<dbReference type="RefSeq" id="WP_344762617.1">
    <property type="nucleotide sequence ID" value="NZ_BAAAZE010000007.1"/>
</dbReference>
<name>A0ABP7T1R2_9BURK</name>
<dbReference type="PIRSF" id="PIRSF019883">
    <property type="entry name" value="UCP019883"/>
    <property type="match status" value="1"/>
</dbReference>
<gene>
    <name evidence="2" type="ORF">GCM10022212_14610</name>
</gene>
<dbReference type="Proteomes" id="UP001501353">
    <property type="component" value="Unassembled WGS sequence"/>
</dbReference>
<evidence type="ECO:0000313" key="2">
    <source>
        <dbReference type="EMBL" id="GAA4019436.1"/>
    </source>
</evidence>
<comment type="caution">
    <text evidence="2">The sequence shown here is derived from an EMBL/GenBank/DDBJ whole genome shotgun (WGS) entry which is preliminary data.</text>
</comment>
<accession>A0ABP7T1R2</accession>
<evidence type="ECO:0000313" key="3">
    <source>
        <dbReference type="Proteomes" id="UP001501353"/>
    </source>
</evidence>
<keyword evidence="1" id="KW-0472">Membrane</keyword>
<keyword evidence="3" id="KW-1185">Reference proteome</keyword>
<dbReference type="InterPro" id="IPR016768">
    <property type="entry name" value="UCP019883"/>
</dbReference>
<dbReference type="Pfam" id="PF10993">
    <property type="entry name" value="DUF2818"/>
    <property type="match status" value="1"/>
</dbReference>
<sequence length="105" mass="11990">MDISLASWFVILLALAAANLPFFSERLFALIPLRSTGTPPVKSLWWRLLELIVMYFVVGLFGRLIEGRTGDVFTQNWEFYAIGAVAFIVLAYPGFAYRYLRKQHG</sequence>
<reference evidence="3" key="1">
    <citation type="journal article" date="2019" name="Int. J. Syst. Evol. Microbiol.">
        <title>The Global Catalogue of Microorganisms (GCM) 10K type strain sequencing project: providing services to taxonomists for standard genome sequencing and annotation.</title>
        <authorList>
            <consortium name="The Broad Institute Genomics Platform"/>
            <consortium name="The Broad Institute Genome Sequencing Center for Infectious Disease"/>
            <person name="Wu L."/>
            <person name="Ma J."/>
        </authorList>
    </citation>
    <scope>NUCLEOTIDE SEQUENCE [LARGE SCALE GENOMIC DNA]</scope>
    <source>
        <strain evidence="3">JCM 16673</strain>
    </source>
</reference>
<keyword evidence="1" id="KW-1133">Transmembrane helix</keyword>
<feature type="transmembrane region" description="Helical" evidence="1">
    <location>
        <begin position="77"/>
        <end position="100"/>
    </location>
</feature>
<keyword evidence="1" id="KW-0812">Transmembrane</keyword>
<organism evidence="2 3">
    <name type="scientific">Actimicrobium antarcticum</name>
    <dbReference type="NCBI Taxonomy" id="1051899"/>
    <lineage>
        <taxon>Bacteria</taxon>
        <taxon>Pseudomonadati</taxon>
        <taxon>Pseudomonadota</taxon>
        <taxon>Betaproteobacteria</taxon>
        <taxon>Burkholderiales</taxon>
        <taxon>Oxalobacteraceae</taxon>
        <taxon>Actimicrobium</taxon>
    </lineage>
</organism>
<protein>
    <submittedName>
        <fullName evidence="2">DUF2818 family protein</fullName>
    </submittedName>
</protein>
<dbReference type="EMBL" id="BAAAZE010000007">
    <property type="protein sequence ID" value="GAA4019436.1"/>
    <property type="molecule type" value="Genomic_DNA"/>
</dbReference>
<proteinExistence type="predicted"/>
<evidence type="ECO:0000256" key="1">
    <source>
        <dbReference type="SAM" id="Phobius"/>
    </source>
</evidence>